<dbReference type="EMBL" id="BK014738">
    <property type="protein sequence ID" value="DAD73542.1"/>
    <property type="molecule type" value="Genomic_DNA"/>
</dbReference>
<accession>A0A8S5LU49</accession>
<organism evidence="1">
    <name type="scientific">Siphoviridae sp. ctM3g2</name>
    <dbReference type="NCBI Taxonomy" id="2826255"/>
    <lineage>
        <taxon>Viruses</taxon>
        <taxon>Duplodnaviria</taxon>
        <taxon>Heunggongvirae</taxon>
        <taxon>Uroviricota</taxon>
        <taxon>Caudoviricetes</taxon>
    </lineage>
</organism>
<reference evidence="1" key="1">
    <citation type="journal article" date="2021" name="Proc. Natl. Acad. Sci. U.S.A.">
        <title>A Catalog of Tens of Thousands of Viruses from Human Metagenomes Reveals Hidden Associations with Chronic Diseases.</title>
        <authorList>
            <person name="Tisza M.J."/>
            <person name="Buck C.B."/>
        </authorList>
    </citation>
    <scope>NUCLEOTIDE SEQUENCE</scope>
    <source>
        <strain evidence="1">CtM3g2</strain>
    </source>
</reference>
<evidence type="ECO:0000313" key="1">
    <source>
        <dbReference type="EMBL" id="DAD73542.1"/>
    </source>
</evidence>
<protein>
    <submittedName>
        <fullName evidence="1">Uncharacterized protein</fullName>
    </submittedName>
</protein>
<proteinExistence type="predicted"/>
<sequence>MTSTMRRFCFMTKEPIRTKFDRWTERVGHTPLKNDLDNATLLLSYDDKQTSTTLSTVAIYAVAVHTNHVHVFLFSARTVWQLDKRGNTGKVLDERYRVIVAF</sequence>
<name>A0A8S5LU49_9CAUD</name>